<dbReference type="GO" id="GO:0016787">
    <property type="term" value="F:hydrolase activity"/>
    <property type="evidence" value="ECO:0007669"/>
    <property type="project" value="UniProtKB-KW"/>
</dbReference>
<comment type="caution">
    <text evidence="2">The sequence shown here is derived from an EMBL/GenBank/DDBJ whole genome shotgun (WGS) entry which is preliminary data.</text>
</comment>
<reference evidence="2 3" key="1">
    <citation type="submission" date="2024-09" db="EMBL/GenBank/DDBJ databases">
        <authorList>
            <person name="Sun Q."/>
            <person name="Mori K."/>
        </authorList>
    </citation>
    <scope>NUCLEOTIDE SEQUENCE [LARGE SCALE GENOMIC DNA]</scope>
    <source>
        <strain evidence="2 3">JCM 6917</strain>
    </source>
</reference>
<name>A0ABV5MXS1_9ACTN</name>
<evidence type="ECO:0000313" key="2">
    <source>
        <dbReference type="EMBL" id="MFB9462825.1"/>
    </source>
</evidence>
<dbReference type="InterPro" id="IPR050471">
    <property type="entry name" value="AB_hydrolase"/>
</dbReference>
<dbReference type="PRINTS" id="PR00111">
    <property type="entry name" value="ABHYDROLASE"/>
</dbReference>
<dbReference type="SUPFAM" id="SSF53474">
    <property type="entry name" value="alpha/beta-Hydrolases"/>
    <property type="match status" value="1"/>
</dbReference>
<organism evidence="2 3">
    <name type="scientific">Streptomyces cinereospinus</name>
    <dbReference type="NCBI Taxonomy" id="285561"/>
    <lineage>
        <taxon>Bacteria</taxon>
        <taxon>Bacillati</taxon>
        <taxon>Actinomycetota</taxon>
        <taxon>Actinomycetes</taxon>
        <taxon>Kitasatosporales</taxon>
        <taxon>Streptomycetaceae</taxon>
        <taxon>Streptomyces</taxon>
    </lineage>
</organism>
<dbReference type="EMBL" id="JBHMCY010000012">
    <property type="protein sequence ID" value="MFB9462825.1"/>
    <property type="molecule type" value="Genomic_DNA"/>
</dbReference>
<evidence type="ECO:0000313" key="3">
    <source>
        <dbReference type="Proteomes" id="UP001589709"/>
    </source>
</evidence>
<dbReference type="InterPro" id="IPR000073">
    <property type="entry name" value="AB_hydrolase_1"/>
</dbReference>
<dbReference type="RefSeq" id="WP_381344279.1">
    <property type="nucleotide sequence ID" value="NZ_JBHMCY010000012.1"/>
</dbReference>
<proteinExistence type="predicted"/>
<protein>
    <submittedName>
        <fullName evidence="2">Alpha/beta fold hydrolase</fullName>
    </submittedName>
</protein>
<feature type="domain" description="AB hydrolase-1" evidence="1">
    <location>
        <begin position="23"/>
        <end position="246"/>
    </location>
</feature>
<dbReference type="InterPro" id="IPR029058">
    <property type="entry name" value="AB_hydrolase_fold"/>
</dbReference>
<dbReference type="Proteomes" id="UP001589709">
    <property type="component" value="Unassembled WGS sequence"/>
</dbReference>
<sequence>MSFTSSSAGQARVWWETAGEGTPVILINGLSSPSAVWFRLVPMLAGRHQVLTFDNPGTGRTRFEGDSFSMEMLAEAAADVLHAAGGAKAHVLGMSMGGLIAQQLTLTRPELVSSLTLVSTHAGSPHMTQDQSSLEAISRAQQMSSEDRTGYLADLTYARATRAEREADLAVRAQYPTCEEGYSSQLAATMGWERLEDLRTLTCPALVLHGAQDQLVSVANARQLSEYIPRARLTVLEECGHQVFSDQPVTGAHTLLDFFAEVEAAA</sequence>
<dbReference type="Gene3D" id="3.40.50.1820">
    <property type="entry name" value="alpha/beta hydrolase"/>
    <property type="match status" value="1"/>
</dbReference>
<keyword evidence="2" id="KW-0378">Hydrolase</keyword>
<gene>
    <name evidence="2" type="ORF">ACFF45_08925</name>
</gene>
<dbReference type="PANTHER" id="PTHR43433">
    <property type="entry name" value="HYDROLASE, ALPHA/BETA FOLD FAMILY PROTEIN"/>
    <property type="match status" value="1"/>
</dbReference>
<evidence type="ECO:0000259" key="1">
    <source>
        <dbReference type="Pfam" id="PF00561"/>
    </source>
</evidence>
<accession>A0ABV5MXS1</accession>
<dbReference type="PANTHER" id="PTHR43433:SF5">
    <property type="entry name" value="AB HYDROLASE-1 DOMAIN-CONTAINING PROTEIN"/>
    <property type="match status" value="1"/>
</dbReference>
<keyword evidence="3" id="KW-1185">Reference proteome</keyword>
<dbReference type="Pfam" id="PF00561">
    <property type="entry name" value="Abhydrolase_1"/>
    <property type="match status" value="1"/>
</dbReference>